<feature type="compositionally biased region" description="Low complexity" evidence="1">
    <location>
        <begin position="20"/>
        <end position="37"/>
    </location>
</feature>
<proteinExistence type="predicted"/>
<keyword evidence="4" id="KW-1185">Reference proteome</keyword>
<dbReference type="CDD" id="cd19100">
    <property type="entry name" value="AKR_unchar"/>
    <property type="match status" value="1"/>
</dbReference>
<dbReference type="SUPFAM" id="SSF51430">
    <property type="entry name" value="NAD(P)-linked oxidoreductase"/>
    <property type="match status" value="1"/>
</dbReference>
<protein>
    <submittedName>
        <fullName evidence="3">Aldo/keto reductase</fullName>
    </submittedName>
</protein>
<dbReference type="PANTHER" id="PTHR43312">
    <property type="entry name" value="D-THREO-ALDOSE 1-DEHYDROGENASE"/>
    <property type="match status" value="1"/>
</dbReference>
<feature type="region of interest" description="Disordered" evidence="1">
    <location>
        <begin position="20"/>
        <end position="47"/>
    </location>
</feature>
<dbReference type="Proteomes" id="UP001155241">
    <property type="component" value="Unassembled WGS sequence"/>
</dbReference>
<dbReference type="InterPro" id="IPR036812">
    <property type="entry name" value="NAD(P)_OxRdtase_dom_sf"/>
</dbReference>
<dbReference type="InterPro" id="IPR053135">
    <property type="entry name" value="AKR2_Oxidoreductase"/>
</dbReference>
<dbReference type="PANTHER" id="PTHR43312:SF1">
    <property type="entry name" value="NADP-DEPENDENT OXIDOREDUCTASE DOMAIN-CONTAINING PROTEIN"/>
    <property type="match status" value="1"/>
</dbReference>
<reference evidence="3" key="1">
    <citation type="submission" date="2022-06" db="EMBL/GenBank/DDBJ databases">
        <title>Aeoliella straminimaris, a novel planctomycete from sediments.</title>
        <authorList>
            <person name="Vitorino I.R."/>
            <person name="Lage O.M."/>
        </authorList>
    </citation>
    <scope>NUCLEOTIDE SEQUENCE</scope>
    <source>
        <strain evidence="3">ICT_H6.2</strain>
    </source>
</reference>
<dbReference type="PRINTS" id="PR00069">
    <property type="entry name" value="ALDKETRDTASE"/>
</dbReference>
<dbReference type="InterPro" id="IPR023210">
    <property type="entry name" value="NADP_OxRdtase_dom"/>
</dbReference>
<dbReference type="RefSeq" id="WP_252854767.1">
    <property type="nucleotide sequence ID" value="NZ_JAMXLR010000077.1"/>
</dbReference>
<name>A0A9X2FCQ6_9BACT</name>
<evidence type="ECO:0000313" key="3">
    <source>
        <dbReference type="EMBL" id="MCO6046652.1"/>
    </source>
</evidence>
<dbReference type="PROSITE" id="PS51318">
    <property type="entry name" value="TAT"/>
    <property type="match status" value="1"/>
</dbReference>
<accession>A0A9X2FCQ6</accession>
<dbReference type="EMBL" id="JAMXLR010000077">
    <property type="protein sequence ID" value="MCO6046652.1"/>
    <property type="molecule type" value="Genomic_DNA"/>
</dbReference>
<evidence type="ECO:0000256" key="1">
    <source>
        <dbReference type="SAM" id="MobiDB-lite"/>
    </source>
</evidence>
<dbReference type="Gene3D" id="3.20.20.100">
    <property type="entry name" value="NADP-dependent oxidoreductase domain"/>
    <property type="match status" value="1"/>
</dbReference>
<dbReference type="AlphaFoldDB" id="A0A9X2FCQ6"/>
<organism evidence="3 4">
    <name type="scientific">Aeoliella straminimaris</name>
    <dbReference type="NCBI Taxonomy" id="2954799"/>
    <lineage>
        <taxon>Bacteria</taxon>
        <taxon>Pseudomonadati</taxon>
        <taxon>Planctomycetota</taxon>
        <taxon>Planctomycetia</taxon>
        <taxon>Pirellulales</taxon>
        <taxon>Lacipirellulaceae</taxon>
        <taxon>Aeoliella</taxon>
    </lineage>
</organism>
<sequence length="305" mass="33941">MAEFDRRRFLGSLAATAAATSAARAKPPQPQAPVSQVPAPPQVNLGKTGVTLSRLGQGTGVHGGKRQSNQTRLGFSKLVDLFHHAYARGITFFDLADLYGTHVYFREALRTIPREKVAILTKIWWRYDGPEDETTVDQRAQIARSTIERFRHELATDYLDIVLLHCLMRSDWGDQMKLYMEVLDEQKRLGRIKAVGVSCHDFGALKAAAESPWVDVILARINPRGVKMDASVEEVIPVLRKAKAAGKAILGMKILGEGQLADEREACIRYAQQHDFMDAMTIGFEKPGQIDEVLSFMAKYPSAMS</sequence>
<dbReference type="InterPro" id="IPR006311">
    <property type="entry name" value="TAT_signal"/>
</dbReference>
<feature type="domain" description="NADP-dependent oxidoreductase" evidence="2">
    <location>
        <begin position="57"/>
        <end position="263"/>
    </location>
</feature>
<gene>
    <name evidence="3" type="ORF">NG895_22380</name>
</gene>
<dbReference type="GO" id="GO:0016491">
    <property type="term" value="F:oxidoreductase activity"/>
    <property type="evidence" value="ECO:0007669"/>
    <property type="project" value="InterPro"/>
</dbReference>
<evidence type="ECO:0000313" key="4">
    <source>
        <dbReference type="Proteomes" id="UP001155241"/>
    </source>
</evidence>
<comment type="caution">
    <text evidence="3">The sequence shown here is derived from an EMBL/GenBank/DDBJ whole genome shotgun (WGS) entry which is preliminary data.</text>
</comment>
<dbReference type="InterPro" id="IPR020471">
    <property type="entry name" value="AKR"/>
</dbReference>
<evidence type="ECO:0000259" key="2">
    <source>
        <dbReference type="Pfam" id="PF00248"/>
    </source>
</evidence>
<dbReference type="Pfam" id="PF00248">
    <property type="entry name" value="Aldo_ket_red"/>
    <property type="match status" value="1"/>
</dbReference>